<protein>
    <submittedName>
        <fullName evidence="2">Uncharacterized protein</fullName>
    </submittedName>
</protein>
<proteinExistence type="predicted"/>
<dbReference type="EMBL" id="JAHRIQ010093894">
    <property type="protein sequence ID" value="MEQ2251754.1"/>
    <property type="molecule type" value="Genomic_DNA"/>
</dbReference>
<name>A0ABV0V3R7_9TELE</name>
<evidence type="ECO:0000256" key="1">
    <source>
        <dbReference type="SAM" id="Phobius"/>
    </source>
</evidence>
<keyword evidence="1" id="KW-1133">Transmembrane helix</keyword>
<comment type="caution">
    <text evidence="2">The sequence shown here is derived from an EMBL/GenBank/DDBJ whole genome shotgun (WGS) entry which is preliminary data.</text>
</comment>
<reference evidence="2 3" key="1">
    <citation type="submission" date="2021-06" db="EMBL/GenBank/DDBJ databases">
        <authorList>
            <person name="Palmer J.M."/>
        </authorList>
    </citation>
    <scope>NUCLEOTIDE SEQUENCE [LARGE SCALE GENOMIC DNA]</scope>
    <source>
        <strain evidence="3">if_2019</strain>
        <tissue evidence="2">Muscle</tissue>
    </source>
</reference>
<gene>
    <name evidence="2" type="ORF">ILYODFUR_014393</name>
</gene>
<dbReference type="Proteomes" id="UP001482620">
    <property type="component" value="Unassembled WGS sequence"/>
</dbReference>
<keyword evidence="3" id="KW-1185">Reference proteome</keyword>
<evidence type="ECO:0000313" key="2">
    <source>
        <dbReference type="EMBL" id="MEQ2251754.1"/>
    </source>
</evidence>
<keyword evidence="1" id="KW-0472">Membrane</keyword>
<accession>A0ABV0V3R7</accession>
<organism evidence="2 3">
    <name type="scientific">Ilyodon furcidens</name>
    <name type="common">goldbreast splitfin</name>
    <dbReference type="NCBI Taxonomy" id="33524"/>
    <lineage>
        <taxon>Eukaryota</taxon>
        <taxon>Metazoa</taxon>
        <taxon>Chordata</taxon>
        <taxon>Craniata</taxon>
        <taxon>Vertebrata</taxon>
        <taxon>Euteleostomi</taxon>
        <taxon>Actinopterygii</taxon>
        <taxon>Neopterygii</taxon>
        <taxon>Teleostei</taxon>
        <taxon>Neoteleostei</taxon>
        <taxon>Acanthomorphata</taxon>
        <taxon>Ovalentaria</taxon>
        <taxon>Atherinomorphae</taxon>
        <taxon>Cyprinodontiformes</taxon>
        <taxon>Goodeidae</taxon>
        <taxon>Ilyodon</taxon>
    </lineage>
</organism>
<feature type="transmembrane region" description="Helical" evidence="1">
    <location>
        <begin position="23"/>
        <end position="48"/>
    </location>
</feature>
<sequence length="119" mass="13160">MSAEGSAAAPVFKQVKIDVCGRMYGYTVISSLLVLLMLMLLLLLPWLYIHPDPVCSAAPLWRYIRFKSVSLSLSLSLSPSFSLNFAKCCSFAARSHFAVIVGFSLLIQTDYMQIGKPVH</sequence>
<evidence type="ECO:0000313" key="3">
    <source>
        <dbReference type="Proteomes" id="UP001482620"/>
    </source>
</evidence>
<keyword evidence="1" id="KW-0812">Transmembrane</keyword>